<dbReference type="Gene3D" id="1.20.1730.10">
    <property type="entry name" value="Sodium/glucose cotransporter"/>
    <property type="match status" value="1"/>
</dbReference>
<dbReference type="AlphaFoldDB" id="A0ABD3SRQ0"/>
<feature type="transmembrane region" description="Helical" evidence="8">
    <location>
        <begin position="257"/>
        <end position="280"/>
    </location>
</feature>
<keyword evidence="4 8" id="KW-0812">Transmembrane</keyword>
<dbReference type="PROSITE" id="PS50283">
    <property type="entry name" value="NA_SOLUT_SYMP_3"/>
    <property type="match status" value="1"/>
</dbReference>
<keyword evidence="5 8" id="KW-1133">Transmembrane helix</keyword>
<dbReference type="InterPro" id="IPR050277">
    <property type="entry name" value="Sodium:Solute_Symporter"/>
</dbReference>
<dbReference type="Proteomes" id="UP001530377">
    <property type="component" value="Unassembled WGS sequence"/>
</dbReference>
<feature type="transmembrane region" description="Helical" evidence="8">
    <location>
        <begin position="520"/>
        <end position="538"/>
    </location>
</feature>
<dbReference type="InterPro" id="IPR001734">
    <property type="entry name" value="Na/solute_symporter"/>
</dbReference>
<feature type="transmembrane region" description="Helical" evidence="8">
    <location>
        <begin position="428"/>
        <end position="450"/>
    </location>
</feature>
<reference evidence="9 10" key="1">
    <citation type="submission" date="2024-10" db="EMBL/GenBank/DDBJ databases">
        <title>Updated reference genomes for cyclostephanoid diatoms.</title>
        <authorList>
            <person name="Roberts W.R."/>
            <person name="Alverson A.J."/>
        </authorList>
    </citation>
    <scope>NUCLEOTIDE SEQUENCE [LARGE SCALE GENOMIC DNA]</scope>
    <source>
        <strain evidence="9 10">AJA228-03</strain>
    </source>
</reference>
<feature type="transmembrane region" description="Helical" evidence="8">
    <location>
        <begin position="103"/>
        <end position="125"/>
    </location>
</feature>
<dbReference type="PANTHER" id="PTHR48086">
    <property type="entry name" value="SODIUM/PROLINE SYMPORTER-RELATED"/>
    <property type="match status" value="1"/>
</dbReference>
<dbReference type="GO" id="GO:0016020">
    <property type="term" value="C:membrane"/>
    <property type="evidence" value="ECO:0007669"/>
    <property type="project" value="UniProtKB-SubCell"/>
</dbReference>
<feature type="transmembrane region" description="Helical" evidence="8">
    <location>
        <begin position="153"/>
        <end position="174"/>
    </location>
</feature>
<protein>
    <submittedName>
        <fullName evidence="9">Uncharacterized protein</fullName>
    </submittedName>
</protein>
<comment type="caution">
    <text evidence="9">The sequence shown here is derived from an EMBL/GenBank/DDBJ whole genome shotgun (WGS) entry which is preliminary data.</text>
</comment>
<evidence type="ECO:0000313" key="10">
    <source>
        <dbReference type="Proteomes" id="UP001530377"/>
    </source>
</evidence>
<keyword evidence="3" id="KW-0813">Transport</keyword>
<evidence type="ECO:0000256" key="1">
    <source>
        <dbReference type="ARBA" id="ARBA00004141"/>
    </source>
</evidence>
<evidence type="ECO:0000313" key="9">
    <source>
        <dbReference type="EMBL" id="KAL3827279.1"/>
    </source>
</evidence>
<proteinExistence type="inferred from homology"/>
<comment type="subcellular location">
    <subcellularLocation>
        <location evidence="1">Membrane</location>
        <topology evidence="1">Multi-pass membrane protein</topology>
    </subcellularLocation>
</comment>
<evidence type="ECO:0000256" key="4">
    <source>
        <dbReference type="ARBA" id="ARBA00022692"/>
    </source>
</evidence>
<feature type="transmembrane region" description="Helical" evidence="8">
    <location>
        <begin position="194"/>
        <end position="215"/>
    </location>
</feature>
<feature type="compositionally biased region" description="Basic and acidic residues" evidence="7">
    <location>
        <begin position="597"/>
        <end position="616"/>
    </location>
</feature>
<feature type="transmembrane region" description="Helical" evidence="8">
    <location>
        <begin position="227"/>
        <end position="245"/>
    </location>
</feature>
<feature type="transmembrane region" description="Helical" evidence="8">
    <location>
        <begin position="403"/>
        <end position="422"/>
    </location>
</feature>
<dbReference type="InterPro" id="IPR038377">
    <property type="entry name" value="Na/Glc_symporter_sf"/>
</dbReference>
<feature type="transmembrane region" description="Helical" evidence="8">
    <location>
        <begin position="462"/>
        <end position="482"/>
    </location>
</feature>
<comment type="similarity">
    <text evidence="2">Belongs to the sodium:solute symporter (SSF) (TC 2.A.21) family.</text>
</comment>
<dbReference type="EMBL" id="JALLPB020000006">
    <property type="protein sequence ID" value="KAL3827279.1"/>
    <property type="molecule type" value="Genomic_DNA"/>
</dbReference>
<accession>A0ABD3SRQ0</accession>
<evidence type="ECO:0000256" key="5">
    <source>
        <dbReference type="ARBA" id="ARBA00022989"/>
    </source>
</evidence>
<evidence type="ECO:0000256" key="6">
    <source>
        <dbReference type="ARBA" id="ARBA00023136"/>
    </source>
</evidence>
<organism evidence="9 10">
    <name type="scientific">Cyclostephanos tholiformis</name>
    <dbReference type="NCBI Taxonomy" id="382380"/>
    <lineage>
        <taxon>Eukaryota</taxon>
        <taxon>Sar</taxon>
        <taxon>Stramenopiles</taxon>
        <taxon>Ochrophyta</taxon>
        <taxon>Bacillariophyta</taxon>
        <taxon>Coscinodiscophyceae</taxon>
        <taxon>Thalassiosirophycidae</taxon>
        <taxon>Stephanodiscales</taxon>
        <taxon>Stephanodiscaceae</taxon>
        <taxon>Cyclostephanos</taxon>
    </lineage>
</organism>
<gene>
    <name evidence="9" type="ORF">ACHAXA_004754</name>
</gene>
<sequence>MYDVSEGTAYAVLYTVLCGFTILAILASGYCGSSRILVRLGCIMRPVAPTEDMIVKQTKTADFFLAARNSASASSIGLSFFASGMGAWVVYGSTEMGANPTLSWLGVIGYSLASASPALIICVIGPHVREFAGEKAFCATDFGLVRYGRLMQFSIGVIGVFYMFIFLVSEMTSISNVYGLVIGLDTFSDDTIKYTTTIAISLAVFTWFYTSIAGLPASIVTDKFQAYLMFSLVFILLIVACANPVNRLTKEDFAVASNWTADGLVAAITLIIAVCCAEMFNQGTWQRVWAAKSVTDMRIGFLIGSTLVFLLMMFFGIMGMIAYGKFFSLSLPNDPTAYDNYQKFAYLAFFDLLEPLGNFWHVVVLIIVTALAASTVDTLQTAIASVISSDILRCGVSDVNARWITRSLLILINIPAIILSSYRFNVIGLFLVADLVCATAVLPVFLGMITEDISFVPAPTELGAFLGILSGIAAVLINGKIIGFDQAVSPYTGEVIASGPFSYFWLTNSSQCSLCGTTTMVTFIVVPLVAGIFALFFSKLDILIRGDRAREPIFKFAQPLEDKANQSVKDDELEEEVEVEKFDDFENYLYDGTTELDNTKDKNDLTEDKNSDDVAA</sequence>
<dbReference type="PANTHER" id="PTHR48086:SF10">
    <property type="entry name" value="AGR155CP"/>
    <property type="match status" value="1"/>
</dbReference>
<name>A0ABD3SRQ0_9STRA</name>
<evidence type="ECO:0000256" key="7">
    <source>
        <dbReference type="SAM" id="MobiDB-lite"/>
    </source>
</evidence>
<evidence type="ECO:0000256" key="3">
    <source>
        <dbReference type="ARBA" id="ARBA00022448"/>
    </source>
</evidence>
<evidence type="ECO:0000256" key="8">
    <source>
        <dbReference type="SAM" id="Phobius"/>
    </source>
</evidence>
<feature type="region of interest" description="Disordered" evidence="7">
    <location>
        <begin position="593"/>
        <end position="616"/>
    </location>
</feature>
<feature type="transmembrane region" description="Helical" evidence="8">
    <location>
        <begin position="12"/>
        <end position="31"/>
    </location>
</feature>
<feature type="transmembrane region" description="Helical" evidence="8">
    <location>
        <begin position="301"/>
        <end position="323"/>
    </location>
</feature>
<feature type="transmembrane region" description="Helical" evidence="8">
    <location>
        <begin position="73"/>
        <end position="91"/>
    </location>
</feature>
<feature type="transmembrane region" description="Helical" evidence="8">
    <location>
        <begin position="359"/>
        <end position="383"/>
    </location>
</feature>
<evidence type="ECO:0000256" key="2">
    <source>
        <dbReference type="ARBA" id="ARBA00006434"/>
    </source>
</evidence>
<keyword evidence="6 8" id="KW-0472">Membrane</keyword>
<keyword evidence="10" id="KW-1185">Reference proteome</keyword>